<evidence type="ECO:0000313" key="8">
    <source>
        <dbReference type="EMBL" id="KAJ8260782.1"/>
    </source>
</evidence>
<dbReference type="GO" id="GO:0045087">
    <property type="term" value="P:innate immune response"/>
    <property type="evidence" value="ECO:0007669"/>
    <property type="project" value="UniProtKB-KW"/>
</dbReference>
<dbReference type="SUPFAM" id="SSF48452">
    <property type="entry name" value="TPR-like"/>
    <property type="match status" value="3"/>
</dbReference>
<evidence type="ECO:0000256" key="5">
    <source>
        <dbReference type="ARBA" id="ARBA00038336"/>
    </source>
</evidence>
<keyword evidence="3 6" id="KW-0802">TPR repeat</keyword>
<evidence type="ECO:0000313" key="9">
    <source>
        <dbReference type="Proteomes" id="UP001152803"/>
    </source>
</evidence>
<dbReference type="AlphaFoldDB" id="A0A9Q1D6I3"/>
<evidence type="ECO:0000256" key="6">
    <source>
        <dbReference type="PROSITE-ProRule" id="PRU00339"/>
    </source>
</evidence>
<sequence length="388" mass="45370">MSVGEDRNIGWSYSNLAFTKFMQGLLEEARDDLEKAEEHIRKHHGDNCERQLIITYGNFAWVYYHMGEHAQSQTYLDKLEKIKMQFPTESPAVLHPEIYGEKGRAFLNFSQQYYEKAKECFEKALELEPEEIEWNEGYAVALYRTEFNLTSFEESPASRQLRRVLELDPNNAYMMVLLGLKHADYKEYQRAEELMETAMDLDPNKPYVIQYVAKFYRRNKQFDKALSLLKRLQEMTKRQMSIQDGGEEAEALLTLCIQHLNQAISIKPSFVYAMLDLADCYIEKKNFKKAEEMFQETFKVATAKNDSLHVVEVHFADFQLCHMKSVPLAIMHYKEGLRLQKDTAEGKRCAQQLKKLLRNPHDGEAYGLLGYVHEITGEKLQAIECYEK</sequence>
<evidence type="ECO:0000256" key="4">
    <source>
        <dbReference type="ARBA" id="ARBA00022859"/>
    </source>
</evidence>
<dbReference type="FunFam" id="1.25.40.10:FF:000036">
    <property type="entry name" value="interferon-induced protein with tetratricopeptide repeats 5"/>
    <property type="match status" value="1"/>
</dbReference>
<dbReference type="Gene3D" id="1.25.40.10">
    <property type="entry name" value="Tetratricopeptide repeat domain"/>
    <property type="match status" value="3"/>
</dbReference>
<comment type="caution">
    <text evidence="8">The sequence shown here is derived from an EMBL/GenBank/DDBJ whole genome shotgun (WGS) entry which is preliminary data.</text>
</comment>
<dbReference type="EMBL" id="JAFJMO010000012">
    <property type="protein sequence ID" value="KAJ8260782.1"/>
    <property type="molecule type" value="Genomic_DNA"/>
</dbReference>
<dbReference type="OrthoDB" id="10043504at2759"/>
<accession>A0A9Q1D6I3</accession>
<evidence type="ECO:0000256" key="7">
    <source>
        <dbReference type="SAM" id="Coils"/>
    </source>
</evidence>
<evidence type="ECO:0000256" key="2">
    <source>
        <dbReference type="ARBA" id="ARBA00022737"/>
    </source>
</evidence>
<evidence type="ECO:0000256" key="3">
    <source>
        <dbReference type="ARBA" id="ARBA00022803"/>
    </source>
</evidence>
<feature type="non-terminal residue" evidence="8">
    <location>
        <position position="388"/>
    </location>
</feature>
<dbReference type="Pfam" id="PF14559">
    <property type="entry name" value="TPR_19"/>
    <property type="match status" value="2"/>
</dbReference>
<dbReference type="PANTHER" id="PTHR10271">
    <property type="entry name" value="INTERFERON-INDUCED PROTEIN WITH TETRATRICOPEPTIDE REPEATS"/>
    <property type="match status" value="1"/>
</dbReference>
<reference evidence="8" key="1">
    <citation type="journal article" date="2023" name="Science">
        <title>Genome structures resolve the early diversification of teleost fishes.</title>
        <authorList>
            <person name="Parey E."/>
            <person name="Louis A."/>
            <person name="Montfort J."/>
            <person name="Bouchez O."/>
            <person name="Roques C."/>
            <person name="Iampietro C."/>
            <person name="Lluch J."/>
            <person name="Castinel A."/>
            <person name="Donnadieu C."/>
            <person name="Desvignes T."/>
            <person name="Floi Bucao C."/>
            <person name="Jouanno E."/>
            <person name="Wen M."/>
            <person name="Mejri S."/>
            <person name="Dirks R."/>
            <person name="Jansen H."/>
            <person name="Henkel C."/>
            <person name="Chen W.J."/>
            <person name="Zahm M."/>
            <person name="Cabau C."/>
            <person name="Klopp C."/>
            <person name="Thompson A.W."/>
            <person name="Robinson-Rechavi M."/>
            <person name="Braasch I."/>
            <person name="Lecointre G."/>
            <person name="Bobe J."/>
            <person name="Postlethwait J.H."/>
            <person name="Berthelot C."/>
            <person name="Roest Crollius H."/>
            <person name="Guiguen Y."/>
        </authorList>
    </citation>
    <scope>NUCLEOTIDE SEQUENCE</scope>
    <source>
        <strain evidence="8">Concon-B</strain>
    </source>
</reference>
<protein>
    <submittedName>
        <fullName evidence="8">Uncharacterized protein</fullName>
    </submittedName>
</protein>
<proteinExistence type="inferred from homology"/>
<name>A0A9Q1D6I3_CONCO</name>
<evidence type="ECO:0000256" key="1">
    <source>
        <dbReference type="ARBA" id="ARBA00022588"/>
    </source>
</evidence>
<comment type="similarity">
    <text evidence="5">Belongs to the IFIT family.</text>
</comment>
<dbReference type="SMART" id="SM00028">
    <property type="entry name" value="TPR"/>
    <property type="match status" value="6"/>
</dbReference>
<dbReference type="Pfam" id="PF13424">
    <property type="entry name" value="TPR_12"/>
    <property type="match status" value="1"/>
</dbReference>
<keyword evidence="4" id="KW-0391">Immunity</keyword>
<feature type="repeat" description="TPR" evidence="6">
    <location>
        <begin position="98"/>
        <end position="131"/>
    </location>
</feature>
<keyword evidence="7" id="KW-0175">Coiled coil</keyword>
<gene>
    <name evidence="8" type="ORF">COCON_G00165050</name>
</gene>
<feature type="repeat" description="TPR" evidence="6">
    <location>
        <begin position="172"/>
        <end position="205"/>
    </location>
</feature>
<feature type="coiled-coil region" evidence="7">
    <location>
        <begin position="19"/>
        <end position="46"/>
    </location>
</feature>
<keyword evidence="1" id="KW-0399">Innate immunity</keyword>
<dbReference type="PANTHER" id="PTHR10271:SF0">
    <property type="entry name" value="INTERFERON-INDUCED PROTEIN WITH TETRATRICOPEPTIDE REPEATS 5"/>
    <property type="match status" value="1"/>
</dbReference>
<dbReference type="Proteomes" id="UP001152803">
    <property type="component" value="Unassembled WGS sequence"/>
</dbReference>
<dbReference type="GO" id="GO:0051607">
    <property type="term" value="P:defense response to virus"/>
    <property type="evidence" value="ECO:0007669"/>
    <property type="project" value="TreeGrafter"/>
</dbReference>
<dbReference type="InterPro" id="IPR013105">
    <property type="entry name" value="TPR_2"/>
</dbReference>
<dbReference type="PROSITE" id="PS50005">
    <property type="entry name" value="TPR"/>
    <property type="match status" value="2"/>
</dbReference>
<keyword evidence="9" id="KW-1185">Reference proteome</keyword>
<organism evidence="8 9">
    <name type="scientific">Conger conger</name>
    <name type="common">Conger eel</name>
    <name type="synonym">Muraena conger</name>
    <dbReference type="NCBI Taxonomy" id="82655"/>
    <lineage>
        <taxon>Eukaryota</taxon>
        <taxon>Metazoa</taxon>
        <taxon>Chordata</taxon>
        <taxon>Craniata</taxon>
        <taxon>Vertebrata</taxon>
        <taxon>Euteleostomi</taxon>
        <taxon>Actinopterygii</taxon>
        <taxon>Neopterygii</taxon>
        <taxon>Teleostei</taxon>
        <taxon>Anguilliformes</taxon>
        <taxon>Congridae</taxon>
        <taxon>Conger</taxon>
    </lineage>
</organism>
<dbReference type="Pfam" id="PF13181">
    <property type="entry name" value="TPR_8"/>
    <property type="match status" value="1"/>
</dbReference>
<keyword evidence="2" id="KW-0677">Repeat</keyword>
<dbReference type="InterPro" id="IPR019734">
    <property type="entry name" value="TPR_rpt"/>
</dbReference>
<dbReference type="Pfam" id="PF07719">
    <property type="entry name" value="TPR_2"/>
    <property type="match status" value="1"/>
</dbReference>
<dbReference type="GO" id="GO:0005829">
    <property type="term" value="C:cytosol"/>
    <property type="evidence" value="ECO:0007669"/>
    <property type="project" value="TreeGrafter"/>
</dbReference>
<dbReference type="InterPro" id="IPR011990">
    <property type="entry name" value="TPR-like_helical_dom_sf"/>
</dbReference>